<evidence type="ECO:0000259" key="1">
    <source>
        <dbReference type="Pfam" id="PF08241"/>
    </source>
</evidence>
<dbReference type="PANTHER" id="PTHR43861:SF1">
    <property type="entry name" value="TRANS-ACONITATE 2-METHYLTRANSFERASE"/>
    <property type="match status" value="1"/>
</dbReference>
<keyword evidence="2" id="KW-0489">Methyltransferase</keyword>
<dbReference type="CDD" id="cd02440">
    <property type="entry name" value="AdoMet_MTases"/>
    <property type="match status" value="1"/>
</dbReference>
<feature type="domain" description="Methyltransferase type 11" evidence="1">
    <location>
        <begin position="43"/>
        <end position="130"/>
    </location>
</feature>
<dbReference type="GO" id="GO:0008168">
    <property type="term" value="F:methyltransferase activity"/>
    <property type="evidence" value="ECO:0007669"/>
    <property type="project" value="UniProtKB-KW"/>
</dbReference>
<dbReference type="SUPFAM" id="SSF53335">
    <property type="entry name" value="S-adenosyl-L-methionine-dependent methyltransferases"/>
    <property type="match status" value="1"/>
</dbReference>
<organism evidence="2 3">
    <name type="scientific">Sphingomonas limnosediminicola</name>
    <dbReference type="NCBI Taxonomy" id="940133"/>
    <lineage>
        <taxon>Bacteria</taxon>
        <taxon>Pseudomonadati</taxon>
        <taxon>Pseudomonadota</taxon>
        <taxon>Alphaproteobacteria</taxon>
        <taxon>Sphingomonadales</taxon>
        <taxon>Sphingomonadaceae</taxon>
        <taxon>Sphingomonas</taxon>
    </lineage>
</organism>
<gene>
    <name evidence="2" type="ORF">GCM10022276_00540</name>
</gene>
<keyword evidence="3" id="KW-1185">Reference proteome</keyword>
<protein>
    <submittedName>
        <fullName evidence="2">Class I SAM-dependent methyltransferase</fullName>
    </submittedName>
</protein>
<reference evidence="3" key="1">
    <citation type="journal article" date="2019" name="Int. J. Syst. Evol. Microbiol.">
        <title>The Global Catalogue of Microorganisms (GCM) 10K type strain sequencing project: providing services to taxonomists for standard genome sequencing and annotation.</title>
        <authorList>
            <consortium name="The Broad Institute Genomics Platform"/>
            <consortium name="The Broad Institute Genome Sequencing Center for Infectious Disease"/>
            <person name="Wu L."/>
            <person name="Ma J."/>
        </authorList>
    </citation>
    <scope>NUCLEOTIDE SEQUENCE [LARGE SCALE GENOMIC DNA]</scope>
    <source>
        <strain evidence="3">JCM 17543</strain>
    </source>
</reference>
<dbReference type="PANTHER" id="PTHR43861">
    <property type="entry name" value="TRANS-ACONITATE 2-METHYLTRANSFERASE-RELATED"/>
    <property type="match status" value="1"/>
</dbReference>
<dbReference type="Pfam" id="PF08241">
    <property type="entry name" value="Methyltransf_11"/>
    <property type="match status" value="1"/>
</dbReference>
<comment type="caution">
    <text evidence="2">The sequence shown here is derived from an EMBL/GenBank/DDBJ whole genome shotgun (WGS) entry which is preliminary data.</text>
</comment>
<dbReference type="EMBL" id="BAABBM010000001">
    <property type="protein sequence ID" value="GAA3885541.1"/>
    <property type="molecule type" value="Genomic_DNA"/>
</dbReference>
<keyword evidence="2" id="KW-0808">Transferase</keyword>
<dbReference type="Gene3D" id="3.40.50.150">
    <property type="entry name" value="Vaccinia Virus protein VP39"/>
    <property type="match status" value="1"/>
</dbReference>
<sequence length="249" mass="27235">MSPAAASTSKWNAADYARVGGFVAELGGAALDLLDPQRGERILDIGCGEGTLTQKIVERGATVLGIDNSPEMITAARAKGIDAVLLDVADMTFSSEFDAVFSNATLHWVLEKEQSARAIFRALKTGGRFAGEMGGEGNLRKLRDALDEELIIRGYVPPIEASNWYASPEEFAAVYEAAGFEQIDARLMERPTRVDHGVNEWVTTFRRGWLDRAQVPEAERAEIGTAVADRVGSNIADYVRLRFIMRKPN</sequence>
<dbReference type="RefSeq" id="WP_344697690.1">
    <property type="nucleotide sequence ID" value="NZ_BAABBM010000001.1"/>
</dbReference>
<accession>A0ABP7KTW3</accession>
<proteinExistence type="predicted"/>
<evidence type="ECO:0000313" key="2">
    <source>
        <dbReference type="EMBL" id="GAA3885541.1"/>
    </source>
</evidence>
<dbReference type="Proteomes" id="UP001500827">
    <property type="component" value="Unassembled WGS sequence"/>
</dbReference>
<dbReference type="InterPro" id="IPR029063">
    <property type="entry name" value="SAM-dependent_MTases_sf"/>
</dbReference>
<name>A0ABP7KTW3_9SPHN</name>
<dbReference type="GO" id="GO:0032259">
    <property type="term" value="P:methylation"/>
    <property type="evidence" value="ECO:0007669"/>
    <property type="project" value="UniProtKB-KW"/>
</dbReference>
<evidence type="ECO:0000313" key="3">
    <source>
        <dbReference type="Proteomes" id="UP001500827"/>
    </source>
</evidence>
<dbReference type="InterPro" id="IPR013216">
    <property type="entry name" value="Methyltransf_11"/>
</dbReference>